<organism evidence="1 2">
    <name type="scientific">Aspergillus sclerotiicarbonarius (strain CBS 121057 / IBT 28362)</name>
    <dbReference type="NCBI Taxonomy" id="1448318"/>
    <lineage>
        <taxon>Eukaryota</taxon>
        <taxon>Fungi</taxon>
        <taxon>Dikarya</taxon>
        <taxon>Ascomycota</taxon>
        <taxon>Pezizomycotina</taxon>
        <taxon>Eurotiomycetes</taxon>
        <taxon>Eurotiomycetidae</taxon>
        <taxon>Eurotiales</taxon>
        <taxon>Aspergillaceae</taxon>
        <taxon>Aspergillus</taxon>
        <taxon>Aspergillus subgen. Circumdati</taxon>
    </lineage>
</organism>
<accession>A0A319EG41</accession>
<sequence length="261" mass="29464">MRIQYYVSTAVSAATTAVSRIYATAAPPTITNSALAALRGLGLCQSTEASRLQFNDMLEIFGFTFVGAGNLWRNARVDQSLGLTWKLGVASLRWPSIGIPRRRISIILREILQVVKEVQGTDNLQLRESKMSIKRTVWHGMRLREINGLIDFVLWYGDPEKMETNLVVRVCQTGQILRPTELLTYMGLLQRDQERLQTKSRGVIYGILTDGTAFDFYRLDPDKTVRFQSINWDGGLEITSWILGVIYWIMADAANLSVAEI</sequence>
<dbReference type="STRING" id="1448318.A0A319EG41"/>
<evidence type="ECO:0000313" key="2">
    <source>
        <dbReference type="Proteomes" id="UP000248423"/>
    </source>
</evidence>
<proteinExistence type="predicted"/>
<evidence type="ECO:0000313" key="1">
    <source>
        <dbReference type="EMBL" id="PYI02724.1"/>
    </source>
</evidence>
<evidence type="ECO:0008006" key="3">
    <source>
        <dbReference type="Google" id="ProtNLM"/>
    </source>
</evidence>
<dbReference type="AlphaFoldDB" id="A0A319EG41"/>
<dbReference type="OrthoDB" id="4509624at2759"/>
<gene>
    <name evidence="1" type="ORF">BO78DRAFT_422288</name>
</gene>
<protein>
    <recommendedName>
        <fullName evidence="3">Fungal-type protein kinase domain-containing protein</fullName>
    </recommendedName>
</protein>
<reference evidence="1 2" key="1">
    <citation type="submission" date="2018-02" db="EMBL/GenBank/DDBJ databases">
        <title>The genomes of Aspergillus section Nigri reveals drivers in fungal speciation.</title>
        <authorList>
            <consortium name="DOE Joint Genome Institute"/>
            <person name="Vesth T.C."/>
            <person name="Nybo J."/>
            <person name="Theobald S."/>
            <person name="Brandl J."/>
            <person name="Frisvad J.C."/>
            <person name="Nielsen K.F."/>
            <person name="Lyhne E.K."/>
            <person name="Kogle M.E."/>
            <person name="Kuo A."/>
            <person name="Riley R."/>
            <person name="Clum A."/>
            <person name="Nolan M."/>
            <person name="Lipzen A."/>
            <person name="Salamov A."/>
            <person name="Henrissat B."/>
            <person name="Wiebenga A."/>
            <person name="De vries R.P."/>
            <person name="Grigoriev I.V."/>
            <person name="Mortensen U.H."/>
            <person name="Andersen M.R."/>
            <person name="Baker S.E."/>
        </authorList>
    </citation>
    <scope>NUCLEOTIDE SEQUENCE [LARGE SCALE GENOMIC DNA]</scope>
    <source>
        <strain evidence="1 2">CBS 121057</strain>
    </source>
</reference>
<dbReference type="EMBL" id="KZ826390">
    <property type="protein sequence ID" value="PYI02724.1"/>
    <property type="molecule type" value="Genomic_DNA"/>
</dbReference>
<dbReference type="Proteomes" id="UP000248423">
    <property type="component" value="Unassembled WGS sequence"/>
</dbReference>
<name>A0A319EG41_ASPSB</name>
<dbReference type="VEuPathDB" id="FungiDB:BO78DRAFT_422288"/>
<keyword evidence="2" id="KW-1185">Reference proteome</keyword>